<evidence type="ECO:0000256" key="6">
    <source>
        <dbReference type="ARBA" id="ARBA00022989"/>
    </source>
</evidence>
<organism evidence="9 10">
    <name type="scientific">Cyclobacterium jeungdonense</name>
    <dbReference type="NCBI Taxonomy" id="708087"/>
    <lineage>
        <taxon>Bacteria</taxon>
        <taxon>Pseudomonadati</taxon>
        <taxon>Bacteroidota</taxon>
        <taxon>Cytophagia</taxon>
        <taxon>Cytophagales</taxon>
        <taxon>Cyclobacteriaceae</taxon>
        <taxon>Cyclobacterium</taxon>
    </lineage>
</organism>
<dbReference type="Proteomes" id="UP001236663">
    <property type="component" value="Unassembled WGS sequence"/>
</dbReference>
<feature type="transmembrane region" description="Helical" evidence="8">
    <location>
        <begin position="141"/>
        <end position="161"/>
    </location>
</feature>
<feature type="transmembrane region" description="Helical" evidence="8">
    <location>
        <begin position="260"/>
        <end position="280"/>
    </location>
</feature>
<evidence type="ECO:0000313" key="9">
    <source>
        <dbReference type="EMBL" id="MDN3690452.1"/>
    </source>
</evidence>
<keyword evidence="10" id="KW-1185">Reference proteome</keyword>
<feature type="transmembrane region" description="Helical" evidence="8">
    <location>
        <begin position="12"/>
        <end position="30"/>
    </location>
</feature>
<dbReference type="InterPro" id="IPR000060">
    <property type="entry name" value="BCCT_transptr"/>
</dbReference>
<accession>A0ABT8CDH6</accession>
<feature type="transmembrane region" description="Helical" evidence="8">
    <location>
        <begin position="402"/>
        <end position="421"/>
    </location>
</feature>
<feature type="transmembrane region" description="Helical" evidence="8">
    <location>
        <begin position="229"/>
        <end position="248"/>
    </location>
</feature>
<evidence type="ECO:0000256" key="2">
    <source>
        <dbReference type="ARBA" id="ARBA00005658"/>
    </source>
</evidence>
<evidence type="ECO:0000256" key="4">
    <source>
        <dbReference type="ARBA" id="ARBA00022475"/>
    </source>
</evidence>
<dbReference type="PROSITE" id="PS01303">
    <property type="entry name" value="BCCT"/>
    <property type="match status" value="1"/>
</dbReference>
<feature type="transmembrane region" description="Helical" evidence="8">
    <location>
        <begin position="90"/>
        <end position="110"/>
    </location>
</feature>
<keyword evidence="7 8" id="KW-0472">Membrane</keyword>
<feature type="transmembrane region" description="Helical" evidence="8">
    <location>
        <begin position="448"/>
        <end position="467"/>
    </location>
</feature>
<feature type="transmembrane region" description="Helical" evidence="8">
    <location>
        <begin position="50"/>
        <end position="69"/>
    </location>
</feature>
<dbReference type="RefSeq" id="WP_163383062.1">
    <property type="nucleotide sequence ID" value="NZ_JAUFQS010000047.1"/>
</dbReference>
<comment type="similarity">
    <text evidence="2">Belongs to the BCCT transporter (TC 2.A.15) family.</text>
</comment>
<keyword evidence="4" id="KW-1003">Cell membrane</keyword>
<feature type="transmembrane region" description="Helical" evidence="8">
    <location>
        <begin position="188"/>
        <end position="209"/>
    </location>
</feature>
<gene>
    <name evidence="9" type="ORF">QWZ15_21710</name>
</gene>
<reference evidence="10" key="1">
    <citation type="journal article" date="2019" name="Int. J. Syst. Evol. Microbiol.">
        <title>The Global Catalogue of Microorganisms (GCM) 10K type strain sequencing project: providing services to taxonomists for standard genome sequencing and annotation.</title>
        <authorList>
            <consortium name="The Broad Institute Genomics Platform"/>
            <consortium name="The Broad Institute Genome Sequencing Center for Infectious Disease"/>
            <person name="Wu L."/>
            <person name="Ma J."/>
        </authorList>
    </citation>
    <scope>NUCLEOTIDE SEQUENCE [LARGE SCALE GENOMIC DNA]</scope>
    <source>
        <strain evidence="10">CECT 7706</strain>
    </source>
</reference>
<sequence length="533" mass="58821">MKNKYFDIHAPVFWPSVALIILFITVTLWVGEPMALIFASTKTFITDKTGWLFIIAVNAFIIFCFYLGFSKFGAIRLGGKEAQPEFSTGSWFAMLFSAGMGIGLLFWGVAEPVYHYSIPPYGEAHSLEAAERAMNLTFLHWGFHAWAIYAVVGLSLAFFAYNRKLPLTIRSVFYPLLGERMNGWMGNVVDVLAVLATLFGLATSLGLGVQQISGGLFYLFGIPNTVTTQVLLIAGITLIATVSVVSGIDKGVKFLSQWNVRIAAILLIFVLIVGPTLFIFRSFVQNMGNYLGSILEVSTWTEAYRDNGWQGDWTVFYWAWWISWSPFVGMFIARVSRGRTIQEFIFGVLLVPTLLTFLWLTAMGGTAIFLDMQEGNLSGSHILAETITGDVSIAMFVFLENFPFSGIGSIIGILLVTSFFVTSSDSGSLVIDSITAGGKLDAPVGQRIFWATTEGIVAAVLLIGGGLTALQTAAITTGLPFLLILVFMCYSLQKGLSQEYARLSQYDKDLDRKSYEKRLSDVIMKKLEKEKKS</sequence>
<feature type="transmembrane region" description="Helical" evidence="8">
    <location>
        <begin position="315"/>
        <end position="333"/>
    </location>
</feature>
<dbReference type="InterPro" id="IPR018093">
    <property type="entry name" value="BCCT_CS"/>
</dbReference>
<dbReference type="EMBL" id="JAUFQS010000047">
    <property type="protein sequence ID" value="MDN3690452.1"/>
    <property type="molecule type" value="Genomic_DNA"/>
</dbReference>
<proteinExistence type="inferred from homology"/>
<evidence type="ECO:0000256" key="1">
    <source>
        <dbReference type="ARBA" id="ARBA00004651"/>
    </source>
</evidence>
<comment type="caution">
    <text evidence="9">The sequence shown here is derived from an EMBL/GenBank/DDBJ whole genome shotgun (WGS) entry which is preliminary data.</text>
</comment>
<feature type="transmembrane region" description="Helical" evidence="8">
    <location>
        <begin position="345"/>
        <end position="370"/>
    </location>
</feature>
<name>A0ABT8CDH6_9BACT</name>
<comment type="subcellular location">
    <subcellularLocation>
        <location evidence="1">Cell membrane</location>
        <topology evidence="1">Multi-pass membrane protein</topology>
    </subcellularLocation>
</comment>
<evidence type="ECO:0000313" key="10">
    <source>
        <dbReference type="Proteomes" id="UP001236663"/>
    </source>
</evidence>
<evidence type="ECO:0000256" key="3">
    <source>
        <dbReference type="ARBA" id="ARBA00022448"/>
    </source>
</evidence>
<keyword evidence="6 8" id="KW-1133">Transmembrane helix</keyword>
<evidence type="ECO:0000256" key="5">
    <source>
        <dbReference type="ARBA" id="ARBA00022692"/>
    </source>
</evidence>
<dbReference type="PANTHER" id="PTHR30047:SF7">
    <property type="entry name" value="HIGH-AFFINITY CHOLINE TRANSPORT PROTEIN"/>
    <property type="match status" value="1"/>
</dbReference>
<feature type="transmembrane region" description="Helical" evidence="8">
    <location>
        <begin position="473"/>
        <end position="492"/>
    </location>
</feature>
<dbReference type="Pfam" id="PF02028">
    <property type="entry name" value="BCCT"/>
    <property type="match status" value="1"/>
</dbReference>
<keyword evidence="5 8" id="KW-0812">Transmembrane</keyword>
<protein>
    <submittedName>
        <fullName evidence="9">BCCT family transporter</fullName>
    </submittedName>
</protein>
<dbReference type="NCBIfam" id="TIGR00842">
    <property type="entry name" value="bcct"/>
    <property type="match status" value="1"/>
</dbReference>
<evidence type="ECO:0000256" key="7">
    <source>
        <dbReference type="ARBA" id="ARBA00023136"/>
    </source>
</evidence>
<evidence type="ECO:0000256" key="8">
    <source>
        <dbReference type="SAM" id="Phobius"/>
    </source>
</evidence>
<keyword evidence="3" id="KW-0813">Transport</keyword>
<dbReference type="PANTHER" id="PTHR30047">
    <property type="entry name" value="HIGH-AFFINITY CHOLINE TRANSPORT PROTEIN-RELATED"/>
    <property type="match status" value="1"/>
</dbReference>